<dbReference type="Proteomes" id="UP000014760">
    <property type="component" value="Unassembled WGS sequence"/>
</dbReference>
<evidence type="ECO:0000313" key="4">
    <source>
        <dbReference type="EnsemblMetazoa" id="CapteP207902"/>
    </source>
</evidence>
<dbReference type="OrthoDB" id="2325716at2759"/>
<dbReference type="EMBL" id="AMQN01004009">
    <property type="status" value="NOT_ANNOTATED_CDS"/>
    <property type="molecule type" value="Genomic_DNA"/>
</dbReference>
<evidence type="ECO:0000259" key="2">
    <source>
        <dbReference type="SMART" id="SM00382"/>
    </source>
</evidence>
<dbReference type="AlphaFoldDB" id="R7VLF8"/>
<protein>
    <recommendedName>
        <fullName evidence="2">AAA+ ATPase domain-containing protein</fullName>
    </recommendedName>
</protein>
<dbReference type="SMART" id="SM00382">
    <property type="entry name" value="AAA"/>
    <property type="match status" value="1"/>
</dbReference>
<dbReference type="OMA" id="KSFFMSK"/>
<dbReference type="SUPFAM" id="SSF52540">
    <property type="entry name" value="P-loop containing nucleoside triphosphate hydrolases"/>
    <property type="match status" value="1"/>
</dbReference>
<dbReference type="PANTHER" id="PTHR19860:SF42">
    <property type="entry name" value="RING-TYPE DOMAIN-CONTAINING PROTEIN"/>
    <property type="match status" value="1"/>
</dbReference>
<dbReference type="EnsemblMetazoa" id="CapteT207902">
    <property type="protein sequence ID" value="CapteP207902"/>
    <property type="gene ID" value="CapteG207902"/>
</dbReference>
<dbReference type="EMBL" id="KB292432">
    <property type="protein sequence ID" value="ELU17595.1"/>
    <property type="molecule type" value="Genomic_DNA"/>
</dbReference>
<reference evidence="5" key="1">
    <citation type="submission" date="2012-12" db="EMBL/GenBank/DDBJ databases">
        <authorList>
            <person name="Hellsten U."/>
            <person name="Grimwood J."/>
            <person name="Chapman J.A."/>
            <person name="Shapiro H."/>
            <person name="Aerts A."/>
            <person name="Otillar R.P."/>
            <person name="Terry A.Y."/>
            <person name="Boore J.L."/>
            <person name="Simakov O."/>
            <person name="Marletaz F."/>
            <person name="Cho S.-J."/>
            <person name="Edsinger-Gonzales E."/>
            <person name="Havlak P."/>
            <person name="Kuo D.-H."/>
            <person name="Larsson T."/>
            <person name="Lv J."/>
            <person name="Arendt D."/>
            <person name="Savage R."/>
            <person name="Osoegawa K."/>
            <person name="de Jong P."/>
            <person name="Lindberg D.R."/>
            <person name="Seaver E.C."/>
            <person name="Weisblat D.A."/>
            <person name="Putnam N.H."/>
            <person name="Grigoriev I.V."/>
            <person name="Rokhsar D.S."/>
        </authorList>
    </citation>
    <scope>NUCLEOTIDE SEQUENCE</scope>
    <source>
        <strain evidence="5">I ESC-2004</strain>
    </source>
</reference>
<feature type="domain" description="AAA+ ATPase" evidence="2">
    <location>
        <begin position="265"/>
        <end position="472"/>
    </location>
</feature>
<keyword evidence="1" id="KW-0677">Repeat</keyword>
<evidence type="ECO:0000313" key="5">
    <source>
        <dbReference type="Proteomes" id="UP000014760"/>
    </source>
</evidence>
<gene>
    <name evidence="3" type="ORF">CAPTEDRAFT_207902</name>
</gene>
<dbReference type="InterPro" id="IPR027417">
    <property type="entry name" value="P-loop_NTPase"/>
</dbReference>
<dbReference type="HOGENOM" id="CLU_024712_0_0_1"/>
<proteinExistence type="predicted"/>
<reference evidence="4" key="3">
    <citation type="submission" date="2015-06" db="UniProtKB">
        <authorList>
            <consortium name="EnsemblMetazoa"/>
        </authorList>
    </citation>
    <scope>IDENTIFICATION</scope>
</reference>
<dbReference type="GO" id="GO:0080008">
    <property type="term" value="C:Cul4-RING E3 ubiquitin ligase complex"/>
    <property type="evidence" value="ECO:0007669"/>
    <property type="project" value="TreeGrafter"/>
</dbReference>
<accession>R7VLF8</accession>
<evidence type="ECO:0000256" key="1">
    <source>
        <dbReference type="ARBA" id="ARBA00022737"/>
    </source>
</evidence>
<keyword evidence="5" id="KW-1185">Reference proteome</keyword>
<dbReference type="InterPro" id="IPR051191">
    <property type="entry name" value="DCAF12"/>
</dbReference>
<evidence type="ECO:0000313" key="3">
    <source>
        <dbReference type="EMBL" id="ELU17595.1"/>
    </source>
</evidence>
<name>R7VLF8_CAPTE</name>
<dbReference type="STRING" id="283909.R7VLF8"/>
<organism evidence="3">
    <name type="scientific">Capitella teleta</name>
    <name type="common">Polychaete worm</name>
    <dbReference type="NCBI Taxonomy" id="283909"/>
    <lineage>
        <taxon>Eukaryota</taxon>
        <taxon>Metazoa</taxon>
        <taxon>Spiralia</taxon>
        <taxon>Lophotrochozoa</taxon>
        <taxon>Annelida</taxon>
        <taxon>Polychaeta</taxon>
        <taxon>Sedentaria</taxon>
        <taxon>Scolecida</taxon>
        <taxon>Capitellidae</taxon>
        <taxon>Capitella</taxon>
    </lineage>
</organism>
<dbReference type="Gene3D" id="3.40.50.300">
    <property type="entry name" value="P-loop containing nucleotide triphosphate hydrolases"/>
    <property type="match status" value="1"/>
</dbReference>
<dbReference type="InterPro" id="IPR003593">
    <property type="entry name" value="AAA+_ATPase"/>
</dbReference>
<dbReference type="PANTHER" id="PTHR19860">
    <property type="entry name" value="DDB1- AND CUL4-ASSOCIATED FACTOR 12-RELATED"/>
    <property type="match status" value="1"/>
</dbReference>
<reference evidence="3 5" key="2">
    <citation type="journal article" date="2013" name="Nature">
        <title>Insights into bilaterian evolution from three spiralian genomes.</title>
        <authorList>
            <person name="Simakov O."/>
            <person name="Marletaz F."/>
            <person name="Cho S.J."/>
            <person name="Edsinger-Gonzales E."/>
            <person name="Havlak P."/>
            <person name="Hellsten U."/>
            <person name="Kuo D.H."/>
            <person name="Larsson T."/>
            <person name="Lv J."/>
            <person name="Arendt D."/>
            <person name="Savage R."/>
            <person name="Osoegawa K."/>
            <person name="de Jong P."/>
            <person name="Grimwood J."/>
            <person name="Chapman J.A."/>
            <person name="Shapiro H."/>
            <person name="Aerts A."/>
            <person name="Otillar R.P."/>
            <person name="Terry A.Y."/>
            <person name="Boore J.L."/>
            <person name="Grigoriev I.V."/>
            <person name="Lindberg D.R."/>
            <person name="Seaver E.C."/>
            <person name="Weisblat D.A."/>
            <person name="Putnam N.H."/>
            <person name="Rokhsar D.S."/>
        </authorList>
    </citation>
    <scope>NUCLEOTIDE SEQUENCE</scope>
    <source>
        <strain evidence="3 5">I ESC-2004</strain>
    </source>
</reference>
<sequence>MLTTTERIEWIFLDSLIISEKVDSSVFTMYKAYKSEVEGSQSDDIVVDRCWKVFPNLREWCENHKLTLIECDLRWGVPKDSTTSTTIATCMEEIDRCYEENGEVFFLNMLGEKYGWIPEPSDLNEETTEKYSWIPGISITHMEILHGAYRNTNPHALFMLRSQDLIKDLPEDRLSRFQDSSKLSQNHLQVLKKKIREKFPGQVFDYDCVYAGMETTSTGRERVLLTGLERFEEICLDFFKRAFEKKFAKYFESEALTPSEQGDTGSGALCVCAPSGSGKSALLAAFANHAEQSFCVLYHDIGGSPESTMRDNILARMLSFLDPNEQDPGDDIPDKLKAKLEAIADDKTTDKVSVIILDGINQLSAGSSCDFLPTKFPPSVKCVLSVETSSHKASYQEVLNYTSYALHLKELCQDYQELLVNSYFSQFSKKLDRDQLRVILSNPAASSPLWLTLACHELRIFGDFRTLTSKIENLSPSLLGLLKEILNRLVTEDESMQMTQVLKFIYCSIGGLPESEIPLMLNPKNPVAPLVLANIRRQLKPFLRSVVFLRNGASRIQFFHDAMYKQTNFPYLNSQYTIVQKYPLIKRLLIL</sequence>